<reference evidence="1" key="1">
    <citation type="journal article" date="2020" name="Stud. Mycol.">
        <title>101 Dothideomycetes genomes: a test case for predicting lifestyles and emergence of pathogens.</title>
        <authorList>
            <person name="Haridas S."/>
            <person name="Albert R."/>
            <person name="Binder M."/>
            <person name="Bloem J."/>
            <person name="Labutti K."/>
            <person name="Salamov A."/>
            <person name="Andreopoulos B."/>
            <person name="Baker S."/>
            <person name="Barry K."/>
            <person name="Bills G."/>
            <person name="Bluhm B."/>
            <person name="Cannon C."/>
            <person name="Castanera R."/>
            <person name="Culley D."/>
            <person name="Daum C."/>
            <person name="Ezra D."/>
            <person name="Gonzalez J."/>
            <person name="Henrissat B."/>
            <person name="Kuo A."/>
            <person name="Liang C."/>
            <person name="Lipzen A."/>
            <person name="Lutzoni F."/>
            <person name="Magnuson J."/>
            <person name="Mondo S."/>
            <person name="Nolan M."/>
            <person name="Ohm R."/>
            <person name="Pangilinan J."/>
            <person name="Park H.-J."/>
            <person name="Ramirez L."/>
            <person name="Alfaro M."/>
            <person name="Sun H."/>
            <person name="Tritt A."/>
            <person name="Yoshinaga Y."/>
            <person name="Zwiers L.-H."/>
            <person name="Turgeon B."/>
            <person name="Goodwin S."/>
            <person name="Spatafora J."/>
            <person name="Crous P."/>
            <person name="Grigoriev I."/>
        </authorList>
    </citation>
    <scope>NUCLEOTIDE SEQUENCE</scope>
    <source>
        <strain evidence="1">CBS 525.71</strain>
    </source>
</reference>
<evidence type="ECO:0000313" key="2">
    <source>
        <dbReference type="Proteomes" id="UP000799754"/>
    </source>
</evidence>
<gene>
    <name evidence="1" type="ORF">BU25DRAFT_361884</name>
</gene>
<protein>
    <submittedName>
        <fullName evidence="1">AP-3 complex subunit delta</fullName>
    </submittedName>
</protein>
<comment type="caution">
    <text evidence="1">The sequence shown here is derived from an EMBL/GenBank/DDBJ whole genome shotgun (WGS) entry which is preliminary data.</text>
</comment>
<dbReference type="EMBL" id="MU006706">
    <property type="protein sequence ID" value="KAF2630754.1"/>
    <property type="molecule type" value="Genomic_DNA"/>
</dbReference>
<keyword evidence="2" id="KW-1185">Reference proteome</keyword>
<evidence type="ECO:0000313" key="1">
    <source>
        <dbReference type="EMBL" id="KAF2630754.1"/>
    </source>
</evidence>
<dbReference type="Proteomes" id="UP000799754">
    <property type="component" value="Unassembled WGS sequence"/>
</dbReference>
<proteinExistence type="predicted"/>
<sequence>MFEKSLYDLIRGLRNHKGSEKEYIADSIRECRQEIRSNDMDLKSTALMKLTYLEMFGHDMSWASFNVLEVMSSPKFRHKRTGYLAAVQSFRRDTEVLVLAENQLKKDIMLPTPPFISLPLGAIPHVINPSMANSVLSDLIPRLTHSSAQIRKKTVVTLYRLALVYPETLRPAWPKIKERLLDESEDASVTAAIVNVVCELGWRRPQDFLPLAPRLFDLLVEGGNNWMAIKLIKLFATLTPLEPRLIKKLLPPFTKIIRETSAMSLLYECISGIIQGGILEAVEGTTEGEEVAKLCVGKLRGMMVIEGDSNLKYVALLAFDKIVGSHPYLVGQQQDVILECIDDPDISIRMRALDLVVGMVNPDNLSAIVGRLMRQLRNAPIATAADEPENDRFRNTGVVPYADSDDEDAEDALPSHEQRSDQPPPLPDDYRVNVIRRVLDMCSRDTYSNVTDFEWYIDVLTQLVRVAPATKHVATADDEEDAEHSDDDVGAGIGHELQNVAVRVRSVRHEAVDAAQSLVLVDRRDRMFPASGNGGQGVLEYAGWLVGEYASYLSQPEPVMTSLLHPASLQLSSKTLAVYLQAIPKVFSSIAGNERISWTPERKTLMSLLMARIIHFLEPLSTHPSLEVQERAVEYLELMRLAAEAASGAPTDTEGDFAEPPLLLTQAIPALFSGAELNPVAPGAQRKVPIPDDLDLDTPINPDLHSLLSQAEQEGFETDEDDVYAAYSEPIASYASYASSEPTPIAAADRLDAPHKEPASYQNAVEEEYLDPDIIARRKAERKERYKDDPFYIDPEGGSGAVTPLSKIVRDGNKDGTDLDIDSIPIMDLDLSTNSRHASSDNIPRARSPRKPVRRVEIMGDETLGPASQDPEREDIVAPKSTNTRNKKSLLQVDSAGLASLSLDDEGGSSNRRLAALEIERKEQEEAEMARALQAVERSRLEMQRASERVDYKEESVVKRKKKKVRRVAVEGYEPAETPPVEGEGDAQPVKKRKKKQKKKAKPEDEMEGAEEVPEGEAKKKKKKKRVVVMDEGA</sequence>
<accession>A0ACB6S9L6</accession>
<name>A0ACB6S9L6_9PLEO</name>
<organism evidence="1 2">
    <name type="scientific">Macroventuria anomochaeta</name>
    <dbReference type="NCBI Taxonomy" id="301207"/>
    <lineage>
        <taxon>Eukaryota</taxon>
        <taxon>Fungi</taxon>
        <taxon>Dikarya</taxon>
        <taxon>Ascomycota</taxon>
        <taxon>Pezizomycotina</taxon>
        <taxon>Dothideomycetes</taxon>
        <taxon>Pleosporomycetidae</taxon>
        <taxon>Pleosporales</taxon>
        <taxon>Pleosporineae</taxon>
        <taxon>Didymellaceae</taxon>
        <taxon>Macroventuria</taxon>
    </lineage>
</organism>